<dbReference type="PATRIC" id="fig|1111454.3.peg.2054"/>
<comment type="similarity">
    <text evidence="5">Belongs to the SarZ family.</text>
</comment>
<evidence type="ECO:0000256" key="2">
    <source>
        <dbReference type="ARBA" id="ARBA00023015"/>
    </source>
</evidence>
<comment type="subcellular location">
    <subcellularLocation>
        <location evidence="1">Cytoplasm</location>
    </subcellularLocation>
</comment>
<dbReference type="Proteomes" id="UP000017090">
    <property type="component" value="Unassembled WGS sequence"/>
</dbReference>
<evidence type="ECO:0000313" key="9">
    <source>
        <dbReference type="EMBL" id="ERT57158.1"/>
    </source>
</evidence>
<dbReference type="STRING" id="1111454.HMPREF1250_1762"/>
<keyword evidence="2" id="KW-0805">Transcription regulation</keyword>
<dbReference type="InterPro" id="IPR036390">
    <property type="entry name" value="WH_DNA-bd_sf"/>
</dbReference>
<comment type="caution">
    <text evidence="9">The sequence shown here is derived from an EMBL/GenBank/DDBJ whole genome shotgun (WGS) entry which is preliminary data.</text>
</comment>
<evidence type="ECO:0000256" key="4">
    <source>
        <dbReference type="ARBA" id="ARBA00023163"/>
    </source>
</evidence>
<evidence type="ECO:0000256" key="7">
    <source>
        <dbReference type="ARBA" id="ARBA00047207"/>
    </source>
</evidence>
<evidence type="ECO:0000256" key="6">
    <source>
        <dbReference type="ARBA" id="ARBA00047188"/>
    </source>
</evidence>
<dbReference type="AlphaFoldDB" id="U7UFE8"/>
<sequence>MHNAGDCEFPCFTFYSQVIFMKKQIHLHPKDLEKSDQMGLTYNLGRAHKRMLLKQTNIMKKYGLTARQALIIAYLSTHKKEVVTQKVLEDHLHLTNPTITVMIKKGLIRKERLPEDARKYRLFLTDRAREVEEVSHKEAVALDQRFYAGVSDTDMKIFQGVLNKILKNLDMA</sequence>
<dbReference type="SUPFAM" id="SSF46785">
    <property type="entry name" value="Winged helix' DNA-binding domain"/>
    <property type="match status" value="1"/>
</dbReference>
<evidence type="ECO:0000256" key="5">
    <source>
        <dbReference type="ARBA" id="ARBA00046337"/>
    </source>
</evidence>
<dbReference type="Pfam" id="PF22381">
    <property type="entry name" value="Staph_reg_Sar_Rot"/>
    <property type="match status" value="1"/>
</dbReference>
<dbReference type="GO" id="GO:0003677">
    <property type="term" value="F:DNA binding"/>
    <property type="evidence" value="ECO:0007669"/>
    <property type="project" value="UniProtKB-KW"/>
</dbReference>
<proteinExistence type="inferred from homology"/>
<evidence type="ECO:0000259" key="8">
    <source>
        <dbReference type="PROSITE" id="PS50995"/>
    </source>
</evidence>
<organism evidence="9 10">
    <name type="scientific">Megasphaera vaginalis</name>
    <name type="common">ex Srinivasan et al. 2021</name>
    <dbReference type="NCBI Taxonomy" id="1111454"/>
    <lineage>
        <taxon>Bacteria</taxon>
        <taxon>Bacillati</taxon>
        <taxon>Bacillota</taxon>
        <taxon>Negativicutes</taxon>
        <taxon>Veillonellales</taxon>
        <taxon>Veillonellaceae</taxon>
        <taxon>Megasphaera</taxon>
    </lineage>
</organism>
<dbReference type="InterPro" id="IPR036388">
    <property type="entry name" value="WH-like_DNA-bd_sf"/>
</dbReference>
<dbReference type="InterPro" id="IPR055166">
    <property type="entry name" value="Transc_reg_Sar_Rot_HTH"/>
</dbReference>
<dbReference type="SMART" id="SM00347">
    <property type="entry name" value="HTH_MARR"/>
    <property type="match status" value="1"/>
</dbReference>
<keyword evidence="4" id="KW-0804">Transcription</keyword>
<dbReference type="InterPro" id="IPR000835">
    <property type="entry name" value="HTH_MarR-typ"/>
</dbReference>
<evidence type="ECO:0000313" key="10">
    <source>
        <dbReference type="Proteomes" id="UP000017090"/>
    </source>
</evidence>
<accession>U7UFE8</accession>
<keyword evidence="10" id="KW-1185">Reference proteome</keyword>
<evidence type="ECO:0000256" key="1">
    <source>
        <dbReference type="ARBA" id="ARBA00004496"/>
    </source>
</evidence>
<gene>
    <name evidence="9" type="ORF">HMPREF1250_1762</name>
</gene>
<dbReference type="GO" id="GO:0005737">
    <property type="term" value="C:cytoplasm"/>
    <property type="evidence" value="ECO:0007669"/>
    <property type="project" value="UniProtKB-SubCell"/>
</dbReference>
<keyword evidence="3" id="KW-0238">DNA-binding</keyword>
<dbReference type="GO" id="GO:0003700">
    <property type="term" value="F:DNA-binding transcription factor activity"/>
    <property type="evidence" value="ECO:0007669"/>
    <property type="project" value="InterPro"/>
</dbReference>
<dbReference type="PROSITE" id="PS50995">
    <property type="entry name" value="HTH_MARR_2"/>
    <property type="match status" value="1"/>
</dbReference>
<reference evidence="9 10" key="1">
    <citation type="submission" date="2013-09" db="EMBL/GenBank/DDBJ databases">
        <authorList>
            <person name="Durkin A.S."/>
            <person name="Haft D.R."/>
            <person name="McCorrison J."/>
            <person name="Torralba M."/>
            <person name="Gillis M."/>
            <person name="Haft D.H."/>
            <person name="Methe B."/>
            <person name="Sutton G."/>
            <person name="Nelson K.E."/>
        </authorList>
    </citation>
    <scope>NUCLEOTIDE SEQUENCE [LARGE SCALE GENOMIC DNA]</scope>
    <source>
        <strain evidence="9 10">BV3C16-1</strain>
    </source>
</reference>
<name>U7UFE8_9FIRM</name>
<dbReference type="eggNOG" id="COG1846">
    <property type="taxonomic scope" value="Bacteria"/>
</dbReference>
<dbReference type="PANTHER" id="PTHR42756:SF1">
    <property type="entry name" value="TRANSCRIPTIONAL REPRESSOR OF EMRAB OPERON"/>
    <property type="match status" value="1"/>
</dbReference>
<dbReference type="PANTHER" id="PTHR42756">
    <property type="entry name" value="TRANSCRIPTIONAL REGULATOR, MARR"/>
    <property type="match status" value="1"/>
</dbReference>
<protein>
    <recommendedName>
        <fullName evidence="6">HTH-type transcriptional regulator SarZ</fullName>
    </recommendedName>
    <alternativeName>
        <fullName evidence="7">Staphylococcal accessory regulator Z</fullName>
    </alternativeName>
</protein>
<feature type="domain" description="HTH marR-type" evidence="8">
    <location>
        <begin position="37"/>
        <end position="167"/>
    </location>
</feature>
<dbReference type="EMBL" id="AWXA01000053">
    <property type="protein sequence ID" value="ERT57158.1"/>
    <property type="molecule type" value="Genomic_DNA"/>
</dbReference>
<evidence type="ECO:0000256" key="3">
    <source>
        <dbReference type="ARBA" id="ARBA00023125"/>
    </source>
</evidence>
<dbReference type="Gene3D" id="1.10.10.10">
    <property type="entry name" value="Winged helix-like DNA-binding domain superfamily/Winged helix DNA-binding domain"/>
    <property type="match status" value="1"/>
</dbReference>